<protein>
    <recommendedName>
        <fullName evidence="3">Resolvase/invertase-type recombinase catalytic domain-containing protein</fullName>
    </recommendedName>
</protein>
<comment type="caution">
    <text evidence="1">The sequence shown here is derived from an EMBL/GenBank/DDBJ whole genome shotgun (WGS) entry which is preliminary data.</text>
</comment>
<accession>A0A1F7W7T3</accession>
<evidence type="ECO:0000313" key="2">
    <source>
        <dbReference type="Proteomes" id="UP000176501"/>
    </source>
</evidence>
<name>A0A1F7W7T3_9BACT</name>
<evidence type="ECO:0000313" key="1">
    <source>
        <dbReference type="EMBL" id="OGL98839.1"/>
    </source>
</evidence>
<dbReference type="EMBL" id="MGFE01000015">
    <property type="protein sequence ID" value="OGL98839.1"/>
    <property type="molecule type" value="Genomic_DNA"/>
</dbReference>
<gene>
    <name evidence="1" type="ORF">A2304_05100</name>
</gene>
<dbReference type="Proteomes" id="UP000176501">
    <property type="component" value="Unassembled WGS sequence"/>
</dbReference>
<dbReference type="AlphaFoldDB" id="A0A1F7W7T3"/>
<evidence type="ECO:0008006" key="3">
    <source>
        <dbReference type="Google" id="ProtNLM"/>
    </source>
</evidence>
<reference evidence="1 2" key="1">
    <citation type="journal article" date="2016" name="Nat. Commun.">
        <title>Thousands of microbial genomes shed light on interconnected biogeochemical processes in an aquifer system.</title>
        <authorList>
            <person name="Anantharaman K."/>
            <person name="Brown C.T."/>
            <person name="Hug L.A."/>
            <person name="Sharon I."/>
            <person name="Castelle C.J."/>
            <person name="Probst A.J."/>
            <person name="Thomas B.C."/>
            <person name="Singh A."/>
            <person name="Wilkins M.J."/>
            <person name="Karaoz U."/>
            <person name="Brodie E.L."/>
            <person name="Williams K.H."/>
            <person name="Hubbard S.S."/>
            <person name="Banfield J.F."/>
        </authorList>
    </citation>
    <scope>NUCLEOTIDE SEQUENCE [LARGE SCALE GENOMIC DNA]</scope>
</reference>
<organism evidence="1 2">
    <name type="scientific">Candidatus Uhrbacteria bacterium RIFOXYB2_FULL_57_15</name>
    <dbReference type="NCBI Taxonomy" id="1802422"/>
    <lineage>
        <taxon>Bacteria</taxon>
        <taxon>Candidatus Uhriibacteriota</taxon>
    </lineage>
</organism>
<sequence>MQTSKDLFDALVAFHRPDEADKVDIKTLRFVLYARKSTTSDEWQERAISDQKKDCLDTAKRLEIPYENITIVE</sequence>
<proteinExistence type="predicted"/>